<feature type="transmembrane region" description="Helical" evidence="1">
    <location>
        <begin position="168"/>
        <end position="187"/>
    </location>
</feature>
<evidence type="ECO:0000256" key="1">
    <source>
        <dbReference type="SAM" id="Phobius"/>
    </source>
</evidence>
<name>A0ABT8GP67_9BACL</name>
<evidence type="ECO:0000259" key="2">
    <source>
        <dbReference type="Pfam" id="PF05569"/>
    </source>
</evidence>
<reference evidence="3" key="1">
    <citation type="submission" date="2023-07" db="EMBL/GenBank/DDBJ databases">
        <title>Ureibacillus sp. isolated from freshwater well.</title>
        <authorList>
            <person name="Kirdat K."/>
            <person name="Bhatt A."/>
            <person name="Teware R."/>
            <person name="Bhavsar Y."/>
            <person name="Yadav A."/>
        </authorList>
    </citation>
    <scope>NUCLEOTIDE SEQUENCE</scope>
    <source>
        <strain evidence="3">BA0131</strain>
    </source>
</reference>
<keyword evidence="1" id="KW-0812">Transmembrane</keyword>
<evidence type="ECO:0000313" key="3">
    <source>
        <dbReference type="EMBL" id="MDN4493212.1"/>
    </source>
</evidence>
<feature type="transmembrane region" description="Helical" evidence="1">
    <location>
        <begin position="263"/>
        <end position="282"/>
    </location>
</feature>
<dbReference type="InterPro" id="IPR008756">
    <property type="entry name" value="Peptidase_M56"/>
</dbReference>
<accession>A0ABT8GP67</accession>
<dbReference type="Proteomes" id="UP001172743">
    <property type="component" value="Unassembled WGS sequence"/>
</dbReference>
<dbReference type="PANTHER" id="PTHR34978:SF3">
    <property type="entry name" value="SLR0241 PROTEIN"/>
    <property type="match status" value="1"/>
</dbReference>
<protein>
    <submittedName>
        <fullName evidence="3">M56 family metallopeptidase</fullName>
    </submittedName>
</protein>
<proteinExistence type="predicted"/>
<keyword evidence="1" id="KW-0472">Membrane</keyword>
<feature type="transmembrane region" description="Helical" evidence="1">
    <location>
        <begin position="116"/>
        <end position="136"/>
    </location>
</feature>
<dbReference type="EMBL" id="JAUHTQ010000003">
    <property type="protein sequence ID" value="MDN4493212.1"/>
    <property type="molecule type" value="Genomic_DNA"/>
</dbReference>
<dbReference type="RefSeq" id="WP_301137500.1">
    <property type="nucleotide sequence ID" value="NZ_JAUHTQ010000003.1"/>
</dbReference>
<keyword evidence="4" id="KW-1185">Reference proteome</keyword>
<sequence length="283" mass="32488">MMNKRQSKSMFYVSILISGSIFVQMGLYLISLISGSNLRFNIFEVCHTTLKLIGLTSLTYAVDILVVGTFLFALWKITTQVIQTIKMRSRLQQYNNESLTKKFNDEYRNKQKEFMIISYPVPVAITIGFLSPKIVLSTGLLNLLSEEELEAVIYHETYHLNNHDPLKIFLLSIGSITLPYIPILKWLNEKYRVVQEVMADELAIEKQETSLHIGSALLKMLKVGKLETKSFAYASFAETSVNYRIEYILNPIKNNQIKIPVTITMWSILVFCLISIFFIYALA</sequence>
<comment type="caution">
    <text evidence="3">The sequence shown here is derived from an EMBL/GenBank/DDBJ whole genome shotgun (WGS) entry which is preliminary data.</text>
</comment>
<organism evidence="3 4">
    <name type="scientific">Ureibacillus aquaedulcis</name>
    <dbReference type="NCBI Taxonomy" id="3058421"/>
    <lineage>
        <taxon>Bacteria</taxon>
        <taxon>Bacillati</taxon>
        <taxon>Bacillota</taxon>
        <taxon>Bacilli</taxon>
        <taxon>Bacillales</taxon>
        <taxon>Caryophanaceae</taxon>
        <taxon>Ureibacillus</taxon>
    </lineage>
</organism>
<dbReference type="Pfam" id="PF05569">
    <property type="entry name" value="Peptidase_M56"/>
    <property type="match status" value="1"/>
</dbReference>
<keyword evidence="1" id="KW-1133">Transmembrane helix</keyword>
<evidence type="ECO:0000313" key="4">
    <source>
        <dbReference type="Proteomes" id="UP001172743"/>
    </source>
</evidence>
<dbReference type="PANTHER" id="PTHR34978">
    <property type="entry name" value="POSSIBLE SENSOR-TRANSDUCER PROTEIN BLAR"/>
    <property type="match status" value="1"/>
</dbReference>
<gene>
    <name evidence="3" type="ORF">QYB95_06625</name>
</gene>
<dbReference type="Gene3D" id="3.30.2010.10">
    <property type="entry name" value="Metalloproteases ('zincins'), catalytic domain"/>
    <property type="match status" value="1"/>
</dbReference>
<feature type="domain" description="Peptidase M56" evidence="2">
    <location>
        <begin position="62"/>
        <end position="248"/>
    </location>
</feature>
<dbReference type="CDD" id="cd07326">
    <property type="entry name" value="M56_BlaR1_MecR1_like"/>
    <property type="match status" value="1"/>
</dbReference>
<feature type="transmembrane region" description="Helical" evidence="1">
    <location>
        <begin position="12"/>
        <end position="33"/>
    </location>
</feature>
<feature type="transmembrane region" description="Helical" evidence="1">
    <location>
        <begin position="53"/>
        <end position="78"/>
    </location>
</feature>
<dbReference type="InterPro" id="IPR052173">
    <property type="entry name" value="Beta-lactam_resp_regulator"/>
</dbReference>